<accession>A0A8X6QP57</accession>
<keyword evidence="2" id="KW-1185">Reference proteome</keyword>
<dbReference type="OrthoDB" id="6436729at2759"/>
<comment type="caution">
    <text evidence="1">The sequence shown here is derived from an EMBL/GenBank/DDBJ whole genome shotgun (WGS) entry which is preliminary data.</text>
</comment>
<organism evidence="1 2">
    <name type="scientific">Nephila pilipes</name>
    <name type="common">Giant wood spider</name>
    <name type="synonym">Nephila maculata</name>
    <dbReference type="NCBI Taxonomy" id="299642"/>
    <lineage>
        <taxon>Eukaryota</taxon>
        <taxon>Metazoa</taxon>
        <taxon>Ecdysozoa</taxon>
        <taxon>Arthropoda</taxon>
        <taxon>Chelicerata</taxon>
        <taxon>Arachnida</taxon>
        <taxon>Araneae</taxon>
        <taxon>Araneomorphae</taxon>
        <taxon>Entelegynae</taxon>
        <taxon>Araneoidea</taxon>
        <taxon>Nephilidae</taxon>
        <taxon>Nephila</taxon>
    </lineage>
</organism>
<dbReference type="AlphaFoldDB" id="A0A8X6QP57"/>
<reference evidence="1" key="1">
    <citation type="submission" date="2020-08" db="EMBL/GenBank/DDBJ databases">
        <title>Multicomponent nature underlies the extraordinary mechanical properties of spider dragline silk.</title>
        <authorList>
            <person name="Kono N."/>
            <person name="Nakamura H."/>
            <person name="Mori M."/>
            <person name="Yoshida Y."/>
            <person name="Ohtoshi R."/>
            <person name="Malay A.D."/>
            <person name="Moran D.A.P."/>
            <person name="Tomita M."/>
            <person name="Numata K."/>
            <person name="Arakawa K."/>
        </authorList>
    </citation>
    <scope>NUCLEOTIDE SEQUENCE</scope>
</reference>
<evidence type="ECO:0000313" key="1">
    <source>
        <dbReference type="EMBL" id="GFU24845.1"/>
    </source>
</evidence>
<proteinExistence type="predicted"/>
<sequence length="84" mass="10310">MKRKIEIERDWNEFLDVPPEKRGKVRDPFNYTDRDLHLNPCLRVIPEHFKEKPKKHSDCEKDFSCNFTKRKNAECEKMQQWTTE</sequence>
<dbReference type="Proteomes" id="UP000887013">
    <property type="component" value="Unassembled WGS sequence"/>
</dbReference>
<protein>
    <submittedName>
        <fullName evidence="1">Uncharacterized protein</fullName>
    </submittedName>
</protein>
<name>A0A8X6QP57_NEPPI</name>
<evidence type="ECO:0000313" key="2">
    <source>
        <dbReference type="Proteomes" id="UP000887013"/>
    </source>
</evidence>
<dbReference type="EMBL" id="BMAW01032277">
    <property type="protein sequence ID" value="GFU24845.1"/>
    <property type="molecule type" value="Genomic_DNA"/>
</dbReference>
<gene>
    <name evidence="1" type="ORF">NPIL_21011</name>
</gene>